<evidence type="ECO:0000256" key="9">
    <source>
        <dbReference type="ARBA" id="ARBA00023228"/>
    </source>
</evidence>
<keyword evidence="5 10" id="KW-0812">Transmembrane</keyword>
<accession>A0AAV4Q0S4</accession>
<comment type="subcellular location">
    <subcellularLocation>
        <location evidence="2">Endosome membrane</location>
        <topology evidence="2">Multi-pass membrane protein</topology>
    </subcellularLocation>
    <subcellularLocation>
        <location evidence="1">Lysosome membrane</location>
        <topology evidence="1">Multi-pass membrane protein</topology>
    </subcellularLocation>
</comment>
<dbReference type="Proteomes" id="UP001054945">
    <property type="component" value="Unassembled WGS sequence"/>
</dbReference>
<dbReference type="GO" id="GO:0020037">
    <property type="term" value="F:heme binding"/>
    <property type="evidence" value="ECO:0007669"/>
    <property type="project" value="TreeGrafter"/>
</dbReference>
<dbReference type="GO" id="GO:0010008">
    <property type="term" value="C:endosome membrane"/>
    <property type="evidence" value="ECO:0007669"/>
    <property type="project" value="UniProtKB-SubCell"/>
</dbReference>
<evidence type="ECO:0000256" key="10">
    <source>
        <dbReference type="SAM" id="Phobius"/>
    </source>
</evidence>
<evidence type="ECO:0000256" key="7">
    <source>
        <dbReference type="ARBA" id="ARBA00022989"/>
    </source>
</evidence>
<dbReference type="GO" id="GO:0015232">
    <property type="term" value="F:heme transmembrane transporter activity"/>
    <property type="evidence" value="ECO:0007669"/>
    <property type="project" value="InterPro"/>
</dbReference>
<keyword evidence="4" id="KW-0813">Transport</keyword>
<dbReference type="GO" id="GO:0005886">
    <property type="term" value="C:plasma membrane"/>
    <property type="evidence" value="ECO:0007669"/>
    <property type="project" value="TreeGrafter"/>
</dbReference>
<keyword evidence="8 10" id="KW-0472">Membrane</keyword>
<keyword evidence="9" id="KW-0458">Lysosome</keyword>
<proteinExistence type="inferred from homology"/>
<gene>
    <name evidence="11" type="primary">X975_02444</name>
    <name evidence="11" type="ORF">CEXT_220331</name>
</gene>
<dbReference type="GO" id="GO:0005765">
    <property type="term" value="C:lysosomal membrane"/>
    <property type="evidence" value="ECO:0007669"/>
    <property type="project" value="UniProtKB-SubCell"/>
</dbReference>
<evidence type="ECO:0000256" key="2">
    <source>
        <dbReference type="ARBA" id="ARBA00004337"/>
    </source>
</evidence>
<evidence type="ECO:0008006" key="13">
    <source>
        <dbReference type="Google" id="ProtNLM"/>
    </source>
</evidence>
<comment type="caution">
    <text evidence="11">The sequence shown here is derived from an EMBL/GenBank/DDBJ whole genome shotgun (WGS) entry which is preliminary data.</text>
</comment>
<evidence type="ECO:0000256" key="3">
    <source>
        <dbReference type="ARBA" id="ARBA00006203"/>
    </source>
</evidence>
<evidence type="ECO:0000256" key="8">
    <source>
        <dbReference type="ARBA" id="ARBA00023136"/>
    </source>
</evidence>
<dbReference type="PANTHER" id="PTHR31525">
    <property type="entry name" value="HEME TRANSPORTER HRG1"/>
    <property type="match status" value="1"/>
</dbReference>
<keyword evidence="12" id="KW-1185">Reference proteome</keyword>
<evidence type="ECO:0000256" key="1">
    <source>
        <dbReference type="ARBA" id="ARBA00004155"/>
    </source>
</evidence>
<protein>
    <recommendedName>
        <fullName evidence="13">GtrA-like protein domain-containing protein</fullName>
    </recommendedName>
</protein>
<comment type="similarity">
    <text evidence="3">Belongs to the HRG family.</text>
</comment>
<evidence type="ECO:0000256" key="4">
    <source>
        <dbReference type="ARBA" id="ARBA00022448"/>
    </source>
</evidence>
<feature type="transmembrane region" description="Helical" evidence="10">
    <location>
        <begin position="78"/>
        <end position="97"/>
    </location>
</feature>
<feature type="transmembrane region" description="Helical" evidence="10">
    <location>
        <begin position="9"/>
        <end position="32"/>
    </location>
</feature>
<keyword evidence="7 10" id="KW-1133">Transmembrane helix</keyword>
<evidence type="ECO:0000313" key="12">
    <source>
        <dbReference type="Proteomes" id="UP001054945"/>
    </source>
</evidence>
<reference evidence="11 12" key="1">
    <citation type="submission" date="2021-06" db="EMBL/GenBank/DDBJ databases">
        <title>Caerostris extrusa draft genome.</title>
        <authorList>
            <person name="Kono N."/>
            <person name="Arakawa K."/>
        </authorList>
    </citation>
    <scope>NUCLEOTIDE SEQUENCE [LARGE SCALE GENOMIC DNA]</scope>
</reference>
<organism evidence="11 12">
    <name type="scientific">Caerostris extrusa</name>
    <name type="common">Bark spider</name>
    <name type="synonym">Caerostris bankana</name>
    <dbReference type="NCBI Taxonomy" id="172846"/>
    <lineage>
        <taxon>Eukaryota</taxon>
        <taxon>Metazoa</taxon>
        <taxon>Ecdysozoa</taxon>
        <taxon>Arthropoda</taxon>
        <taxon>Chelicerata</taxon>
        <taxon>Arachnida</taxon>
        <taxon>Araneae</taxon>
        <taxon>Araneomorphae</taxon>
        <taxon>Entelegynae</taxon>
        <taxon>Araneoidea</taxon>
        <taxon>Araneidae</taxon>
        <taxon>Caerostris</taxon>
    </lineage>
</organism>
<evidence type="ECO:0000256" key="5">
    <source>
        <dbReference type="ARBA" id="ARBA00022692"/>
    </source>
</evidence>
<dbReference type="EMBL" id="BPLR01005364">
    <property type="protein sequence ID" value="GIY01736.1"/>
    <property type="molecule type" value="Genomic_DNA"/>
</dbReference>
<dbReference type="PANTHER" id="PTHR31525:SF1">
    <property type="entry name" value="HEME TRANSPORTER HRG1"/>
    <property type="match status" value="1"/>
</dbReference>
<name>A0AAV4Q0S4_CAEEX</name>
<dbReference type="AlphaFoldDB" id="A0AAV4Q0S4"/>
<evidence type="ECO:0000313" key="11">
    <source>
        <dbReference type="EMBL" id="GIY01736.1"/>
    </source>
</evidence>
<evidence type="ECO:0000256" key="6">
    <source>
        <dbReference type="ARBA" id="ARBA00022753"/>
    </source>
</evidence>
<keyword evidence="6" id="KW-0967">Endosome</keyword>
<feature type="transmembrane region" description="Helical" evidence="10">
    <location>
        <begin position="38"/>
        <end position="57"/>
    </location>
</feature>
<sequence length="155" mass="17296">MEGRERRCLLVKIVFGILGIISGISIFVSFLHYKNYSAAIWGLLSAIFASINLNLHVIYRRGALHLKHTPESLRVVKLSGVILSIAALIAAAIYFILVGVYHEGYKIDGFAPAGIFALLTLKWTVQLYFTGKKYEKFLRTSPGEMPAKGPYQSFE</sequence>
<feature type="transmembrane region" description="Helical" evidence="10">
    <location>
        <begin position="109"/>
        <end position="129"/>
    </location>
</feature>
<dbReference type="InterPro" id="IPR026218">
    <property type="entry name" value="HRG"/>
</dbReference>